<dbReference type="AlphaFoldDB" id="A0A8J3Q5R6"/>
<organism evidence="3 4">
    <name type="scientific">Rhizocola hellebori</name>
    <dbReference type="NCBI Taxonomy" id="1392758"/>
    <lineage>
        <taxon>Bacteria</taxon>
        <taxon>Bacillati</taxon>
        <taxon>Actinomycetota</taxon>
        <taxon>Actinomycetes</taxon>
        <taxon>Micromonosporales</taxon>
        <taxon>Micromonosporaceae</taxon>
        <taxon>Rhizocola</taxon>
    </lineage>
</organism>
<accession>A0A8J3Q5R6</accession>
<dbReference type="RefSeq" id="WP_203907823.1">
    <property type="nucleotide sequence ID" value="NZ_BONY01000010.1"/>
</dbReference>
<dbReference type="Proteomes" id="UP000612899">
    <property type="component" value="Unassembled WGS sequence"/>
</dbReference>
<name>A0A8J3Q5R6_9ACTN</name>
<feature type="transmembrane region" description="Helical" evidence="2">
    <location>
        <begin position="45"/>
        <end position="66"/>
    </location>
</feature>
<comment type="caution">
    <text evidence="3">The sequence shown here is derived from an EMBL/GenBank/DDBJ whole genome shotgun (WGS) entry which is preliminary data.</text>
</comment>
<keyword evidence="4" id="KW-1185">Reference proteome</keyword>
<feature type="transmembrane region" description="Helical" evidence="2">
    <location>
        <begin position="18"/>
        <end position="39"/>
    </location>
</feature>
<gene>
    <name evidence="3" type="ORF">Rhe02_19840</name>
</gene>
<protein>
    <submittedName>
        <fullName evidence="3">Uncharacterized protein</fullName>
    </submittedName>
</protein>
<dbReference type="EMBL" id="BONY01000010">
    <property type="protein sequence ID" value="GIH03917.1"/>
    <property type="molecule type" value="Genomic_DNA"/>
</dbReference>
<keyword evidence="2" id="KW-0812">Transmembrane</keyword>
<feature type="region of interest" description="Disordered" evidence="1">
    <location>
        <begin position="73"/>
        <end position="115"/>
    </location>
</feature>
<keyword evidence="2" id="KW-0472">Membrane</keyword>
<evidence type="ECO:0000313" key="4">
    <source>
        <dbReference type="Proteomes" id="UP000612899"/>
    </source>
</evidence>
<evidence type="ECO:0000256" key="1">
    <source>
        <dbReference type="SAM" id="MobiDB-lite"/>
    </source>
</evidence>
<evidence type="ECO:0000313" key="3">
    <source>
        <dbReference type="EMBL" id="GIH03917.1"/>
    </source>
</evidence>
<keyword evidence="2" id="KW-1133">Transmembrane helix</keyword>
<sequence>MANLRQTRVLARRGNRALLFYTPAWAVFIIVGLVCAIATTAIVTGYLLAAAIAAGVVVLAWLGLSLQVARLAPAGRGPDRPAPPGGAGVREPLRPLPNSPAGAAAMPIPDEQAAA</sequence>
<evidence type="ECO:0000256" key="2">
    <source>
        <dbReference type="SAM" id="Phobius"/>
    </source>
</evidence>
<reference evidence="3" key="1">
    <citation type="submission" date="2021-01" db="EMBL/GenBank/DDBJ databases">
        <title>Whole genome shotgun sequence of Rhizocola hellebori NBRC 109834.</title>
        <authorList>
            <person name="Komaki H."/>
            <person name="Tamura T."/>
        </authorList>
    </citation>
    <scope>NUCLEOTIDE SEQUENCE</scope>
    <source>
        <strain evidence="3">NBRC 109834</strain>
    </source>
</reference>
<proteinExistence type="predicted"/>